<dbReference type="PROSITE" id="PS50893">
    <property type="entry name" value="ABC_TRANSPORTER_2"/>
    <property type="match status" value="1"/>
</dbReference>
<dbReference type="EMBL" id="CP058561">
    <property type="protein sequence ID" value="QUH30161.1"/>
    <property type="molecule type" value="Genomic_DNA"/>
</dbReference>
<evidence type="ECO:0000256" key="3">
    <source>
        <dbReference type="ARBA" id="ARBA00022741"/>
    </source>
</evidence>
<keyword evidence="7" id="KW-1185">Reference proteome</keyword>
<dbReference type="InterPro" id="IPR017871">
    <property type="entry name" value="ABC_transporter-like_CS"/>
</dbReference>
<organism evidence="6 7">
    <name type="scientific">Vallitalea guaymasensis</name>
    <dbReference type="NCBI Taxonomy" id="1185412"/>
    <lineage>
        <taxon>Bacteria</taxon>
        <taxon>Bacillati</taxon>
        <taxon>Bacillota</taxon>
        <taxon>Clostridia</taxon>
        <taxon>Lachnospirales</taxon>
        <taxon>Vallitaleaceae</taxon>
        <taxon>Vallitalea</taxon>
    </lineage>
</organism>
<evidence type="ECO:0000259" key="5">
    <source>
        <dbReference type="PROSITE" id="PS50893"/>
    </source>
</evidence>
<dbReference type="CDD" id="cd03264">
    <property type="entry name" value="ABC_drug_resistance_like"/>
    <property type="match status" value="1"/>
</dbReference>
<dbReference type="Gene3D" id="3.40.50.300">
    <property type="entry name" value="P-loop containing nucleotide triphosphate hydrolases"/>
    <property type="match status" value="1"/>
</dbReference>
<keyword evidence="2" id="KW-0813">Transport</keyword>
<feature type="domain" description="ABC transporter" evidence="5">
    <location>
        <begin position="3"/>
        <end position="231"/>
    </location>
</feature>
<comment type="similarity">
    <text evidence="1">Belongs to the ABC transporter superfamily.</text>
</comment>
<dbReference type="RefSeq" id="WP_212690370.1">
    <property type="nucleotide sequence ID" value="NZ_CP058561.1"/>
</dbReference>
<dbReference type="Proteomes" id="UP000677305">
    <property type="component" value="Chromosome"/>
</dbReference>
<dbReference type="KEGG" id="vgu:HYG85_15040"/>
<evidence type="ECO:0000313" key="7">
    <source>
        <dbReference type="Proteomes" id="UP000677305"/>
    </source>
</evidence>
<dbReference type="InterPro" id="IPR003593">
    <property type="entry name" value="AAA+_ATPase"/>
</dbReference>
<proteinExistence type="inferred from homology"/>
<dbReference type="SMART" id="SM00382">
    <property type="entry name" value="AAA"/>
    <property type="match status" value="1"/>
</dbReference>
<dbReference type="SUPFAM" id="SSF52540">
    <property type="entry name" value="P-loop containing nucleoside triphosphate hydrolases"/>
    <property type="match status" value="1"/>
</dbReference>
<keyword evidence="3" id="KW-0547">Nucleotide-binding</keyword>
<name>A0A8J8SD69_9FIRM</name>
<reference evidence="6 7" key="1">
    <citation type="submission" date="2020-07" db="EMBL/GenBank/DDBJ databases">
        <title>Vallitalea guaymasensis genome.</title>
        <authorList>
            <person name="Postec A."/>
        </authorList>
    </citation>
    <scope>NUCLEOTIDE SEQUENCE [LARGE SCALE GENOMIC DNA]</scope>
    <source>
        <strain evidence="6 7">Ra1766G1</strain>
    </source>
</reference>
<dbReference type="GO" id="GO:0016887">
    <property type="term" value="F:ATP hydrolysis activity"/>
    <property type="evidence" value="ECO:0007669"/>
    <property type="project" value="InterPro"/>
</dbReference>
<dbReference type="Pfam" id="PF00005">
    <property type="entry name" value="ABC_tran"/>
    <property type="match status" value="1"/>
</dbReference>
<sequence length="290" mass="33172">MKIMFDNISKKYKKKYVLDNFSAELNQGIYGILGANGAGKTTLLNIFVGILKSDTGNIFIDEINIKKLGSEFLSYIGYLPQYPMFYKNFEVLDFLKYMCAIKNIPKNEGIKRAKELLEIVNLRDVYYKKIGALSGGMRQRVGIVQAMLGDPKILILDEPTAGLDPRERIRFRNLISKFSENRIVLLATHIVSDVEFIANQVIILKEGHLIKQDTPTVLIDEIEGKVWTVTTTNSKIDDRYEKYKISNILRDNNDILLRIISNEKPDVKAKNVKPNLEDVFLYYCGEDNVC</sequence>
<gene>
    <name evidence="6" type="ORF">HYG85_15040</name>
</gene>
<dbReference type="AlphaFoldDB" id="A0A8J8SD69"/>
<evidence type="ECO:0000313" key="6">
    <source>
        <dbReference type="EMBL" id="QUH30161.1"/>
    </source>
</evidence>
<accession>A0A8J8SD69</accession>
<evidence type="ECO:0000256" key="1">
    <source>
        <dbReference type="ARBA" id="ARBA00005417"/>
    </source>
</evidence>
<keyword evidence="4 6" id="KW-0067">ATP-binding</keyword>
<evidence type="ECO:0000256" key="2">
    <source>
        <dbReference type="ARBA" id="ARBA00022448"/>
    </source>
</evidence>
<dbReference type="InterPro" id="IPR003439">
    <property type="entry name" value="ABC_transporter-like_ATP-bd"/>
</dbReference>
<dbReference type="PROSITE" id="PS00211">
    <property type="entry name" value="ABC_TRANSPORTER_1"/>
    <property type="match status" value="1"/>
</dbReference>
<dbReference type="PANTHER" id="PTHR43335:SF2">
    <property type="entry name" value="ABC TRANSPORTER, ATP-BINDING PROTEIN"/>
    <property type="match status" value="1"/>
</dbReference>
<evidence type="ECO:0000256" key="4">
    <source>
        <dbReference type="ARBA" id="ARBA00022840"/>
    </source>
</evidence>
<dbReference type="InterPro" id="IPR027417">
    <property type="entry name" value="P-loop_NTPase"/>
</dbReference>
<dbReference type="GO" id="GO:0005524">
    <property type="term" value="F:ATP binding"/>
    <property type="evidence" value="ECO:0007669"/>
    <property type="project" value="UniProtKB-KW"/>
</dbReference>
<dbReference type="PANTHER" id="PTHR43335">
    <property type="entry name" value="ABC TRANSPORTER, ATP-BINDING PROTEIN"/>
    <property type="match status" value="1"/>
</dbReference>
<protein>
    <submittedName>
        <fullName evidence="6">ABC transporter ATP-binding protein</fullName>
    </submittedName>
</protein>